<accession>A0A242MHQ1</accession>
<evidence type="ECO:0000313" key="2">
    <source>
        <dbReference type="EMBL" id="OTP70833.1"/>
    </source>
</evidence>
<dbReference type="EMBL" id="NBTY01000135">
    <property type="protein sequence ID" value="OTP70833.1"/>
    <property type="molecule type" value="Genomic_DNA"/>
</dbReference>
<feature type="chain" id="PRO_5012128039" evidence="1">
    <location>
        <begin position="26"/>
        <end position="298"/>
    </location>
</feature>
<evidence type="ECO:0000313" key="3">
    <source>
        <dbReference type="Proteomes" id="UP000194546"/>
    </source>
</evidence>
<proteinExistence type="predicted"/>
<evidence type="ECO:0000256" key="1">
    <source>
        <dbReference type="SAM" id="SignalP"/>
    </source>
</evidence>
<protein>
    <submittedName>
        <fullName evidence="2">Protein involved in meta-pathway of phenol degradation</fullName>
    </submittedName>
</protein>
<keyword evidence="1" id="KW-0732">Signal</keyword>
<reference evidence="2 3" key="1">
    <citation type="submission" date="2017-03" db="EMBL/GenBank/DDBJ databases">
        <title>Genome analysis of strain PAMC 26510.</title>
        <authorList>
            <person name="Oh H.-M."/>
            <person name="Yang J.-A."/>
        </authorList>
    </citation>
    <scope>NUCLEOTIDE SEQUENCE [LARGE SCALE GENOMIC DNA]</scope>
    <source>
        <strain evidence="2 3">PAMC 26510</strain>
    </source>
</reference>
<comment type="caution">
    <text evidence="2">The sequence shown here is derived from an EMBL/GenBank/DDBJ whole genome shotgun (WGS) entry which is preliminary data.</text>
</comment>
<gene>
    <name evidence="2" type="ORF">PAMC26510_24720</name>
</gene>
<sequence>MTTLKKRILAGLVTLAAAFSTLAFATEGGGDNIGQGSEGFFAGMLPGPGWYGVLYTNYYHASRFNDSHGNSSIPGFNFSAEVLAARLFYMSNLKFAGGRAGAFAIGDVASLQSSSASGKDHRNGVGDITLGSTIGWDFGAFHPLLAVDIVLPVGGYDMARGLNIGGNYYSVRPIVAFTYLPANGIEVSAKITYTFNVRNADTDYRSGQIFHFDYSVSHAVTKDLRLGVNGYYVNQTTDDYQHGRPVDGDGYRGRVAAIGPAAHYQFSKVGVDLKVLKEFAARNRTEGTSIWAKLVVPF</sequence>
<dbReference type="InterPro" id="IPR025737">
    <property type="entry name" value="FApF"/>
</dbReference>
<feature type="signal peptide" evidence="1">
    <location>
        <begin position="1"/>
        <end position="25"/>
    </location>
</feature>
<dbReference type="RefSeq" id="WP_086382641.1">
    <property type="nucleotide sequence ID" value="NZ_NBTY01000135.1"/>
</dbReference>
<name>A0A242MHQ1_CABSO</name>
<dbReference type="Proteomes" id="UP000194546">
    <property type="component" value="Unassembled WGS sequence"/>
</dbReference>
<dbReference type="Pfam" id="PF13557">
    <property type="entry name" value="Phenol_MetA_deg"/>
    <property type="match status" value="1"/>
</dbReference>
<organism evidence="2 3">
    <name type="scientific">Caballeronia sordidicola</name>
    <name type="common">Burkholderia sordidicola</name>
    <dbReference type="NCBI Taxonomy" id="196367"/>
    <lineage>
        <taxon>Bacteria</taxon>
        <taxon>Pseudomonadati</taxon>
        <taxon>Pseudomonadota</taxon>
        <taxon>Betaproteobacteria</taxon>
        <taxon>Burkholderiales</taxon>
        <taxon>Burkholderiaceae</taxon>
        <taxon>Caballeronia</taxon>
    </lineage>
</organism>
<dbReference type="AlphaFoldDB" id="A0A242MHQ1"/>